<keyword evidence="3" id="KW-1185">Reference proteome</keyword>
<accession>A0A2H3NRY5</accession>
<dbReference type="GO" id="GO:0080019">
    <property type="term" value="F:alcohol-forming very long-chain fatty acyl-CoA reductase activity"/>
    <property type="evidence" value="ECO:0007669"/>
    <property type="project" value="InterPro"/>
</dbReference>
<protein>
    <submittedName>
        <fullName evidence="2">3-beta hydroxysteroid dehydrogenase</fullName>
    </submittedName>
</protein>
<dbReference type="Gene3D" id="3.40.50.720">
    <property type="entry name" value="NAD(P)-binding Rossmann-like Domain"/>
    <property type="match status" value="1"/>
</dbReference>
<comment type="caution">
    <text evidence="2">The sequence shown here is derived from an EMBL/GenBank/DDBJ whole genome shotgun (WGS) entry which is preliminary data.</text>
</comment>
<dbReference type="EMBL" id="PDEP01000002">
    <property type="protein sequence ID" value="PEN08749.1"/>
    <property type="molecule type" value="Genomic_DNA"/>
</dbReference>
<gene>
    <name evidence="2" type="ORF">CRI93_03055</name>
</gene>
<dbReference type="InterPro" id="IPR036291">
    <property type="entry name" value="NAD(P)-bd_dom_sf"/>
</dbReference>
<dbReference type="Proteomes" id="UP000221024">
    <property type="component" value="Unassembled WGS sequence"/>
</dbReference>
<dbReference type="AlphaFoldDB" id="A0A2H3NRY5"/>
<dbReference type="Pfam" id="PF07993">
    <property type="entry name" value="NAD_binding_4"/>
    <property type="match status" value="1"/>
</dbReference>
<dbReference type="PANTHER" id="PTHR11011">
    <property type="entry name" value="MALE STERILITY PROTEIN 2-RELATED"/>
    <property type="match status" value="1"/>
</dbReference>
<organism evidence="2 3">
    <name type="scientific">Longimonas halophila</name>
    <dbReference type="NCBI Taxonomy" id="1469170"/>
    <lineage>
        <taxon>Bacteria</taxon>
        <taxon>Pseudomonadati</taxon>
        <taxon>Rhodothermota</taxon>
        <taxon>Rhodothermia</taxon>
        <taxon>Rhodothermales</taxon>
        <taxon>Salisaetaceae</taxon>
        <taxon>Longimonas</taxon>
    </lineage>
</organism>
<evidence type="ECO:0000313" key="2">
    <source>
        <dbReference type="EMBL" id="PEN08749.1"/>
    </source>
</evidence>
<feature type="domain" description="Thioester reductase (TE)" evidence="1">
    <location>
        <begin position="61"/>
        <end position="290"/>
    </location>
</feature>
<dbReference type="SUPFAM" id="SSF51735">
    <property type="entry name" value="NAD(P)-binding Rossmann-fold domains"/>
    <property type="match status" value="1"/>
</dbReference>
<dbReference type="CDD" id="cd05263">
    <property type="entry name" value="MupV_like_SDR_e"/>
    <property type="match status" value="1"/>
</dbReference>
<sequence length="410" mass="45721">MSWCGFMMNRKHDHGFTIVAPSGMCSGCSTTVDLQRSTYEQHPGATSYFTHCTPLRLMLFLTGFPGFLGTRLVDTLAQQNPSLSFHLLVQPKFVPDAHVALNRLGLTERATVHAGDITKPNLGLGDAYGTVAESMTHAVHLAAVYDLTIPRDIGWRINVTGTQHVLDLMALAPQLQTFGYVSTAYVAGKRTGRVYETDLTHNAGFKNFYEETKYHAEMLVKQQMSNIPTMVFRPGIVVGDSETGATDKFDGPYFILQALQRLPRYTLMTRIGDGTAPVHLTPVDYVVDAMAYLLHQPQHNSTTFHLTDPNPLSTQEIIETFVQQLDMHVAYVPVPPTVARTLMGTNVGRYLGIAPEMIDYFDHEVYYDTAQIEDALQGSGITCPSLRDYAPRMVHYMNEHYAQARSEAMY</sequence>
<evidence type="ECO:0000313" key="3">
    <source>
        <dbReference type="Proteomes" id="UP000221024"/>
    </source>
</evidence>
<reference evidence="2 3" key="1">
    <citation type="submission" date="2017-10" db="EMBL/GenBank/DDBJ databases">
        <title>Draft genome of Longimonas halophila.</title>
        <authorList>
            <person name="Goh K.M."/>
            <person name="Shamsir M.S."/>
            <person name="Lim S.W."/>
        </authorList>
    </citation>
    <scope>NUCLEOTIDE SEQUENCE [LARGE SCALE GENOMIC DNA]</scope>
    <source>
        <strain evidence="2 3">KCTC 42399</strain>
    </source>
</reference>
<dbReference type="InterPro" id="IPR026055">
    <property type="entry name" value="FAR"/>
</dbReference>
<proteinExistence type="predicted"/>
<evidence type="ECO:0000259" key="1">
    <source>
        <dbReference type="Pfam" id="PF07993"/>
    </source>
</evidence>
<name>A0A2H3NRY5_9BACT</name>
<dbReference type="InterPro" id="IPR013120">
    <property type="entry name" value="FAR_NAD-bd"/>
</dbReference>
<dbReference type="OrthoDB" id="9807212at2"/>